<evidence type="ECO:0000259" key="2">
    <source>
        <dbReference type="Pfam" id="PF19190"/>
    </source>
</evidence>
<feature type="region of interest" description="Disordered" evidence="1">
    <location>
        <begin position="341"/>
        <end position="412"/>
    </location>
</feature>
<feature type="region of interest" description="Disordered" evidence="1">
    <location>
        <begin position="104"/>
        <end position="125"/>
    </location>
</feature>
<dbReference type="InterPro" id="IPR024361">
    <property type="entry name" value="BACON"/>
</dbReference>
<dbReference type="Gene3D" id="1.10.1740.10">
    <property type="match status" value="1"/>
</dbReference>
<gene>
    <name evidence="3" type="ORF">ACFQLX_02335</name>
</gene>
<evidence type="ECO:0000313" key="3">
    <source>
        <dbReference type="EMBL" id="MFC7217014.1"/>
    </source>
</evidence>
<reference evidence="4" key="1">
    <citation type="journal article" date="2019" name="Int. J. Syst. Evol. Microbiol.">
        <title>The Global Catalogue of Microorganisms (GCM) 10K type strain sequencing project: providing services to taxonomists for standard genome sequencing and annotation.</title>
        <authorList>
            <consortium name="The Broad Institute Genomics Platform"/>
            <consortium name="The Broad Institute Genome Sequencing Center for Infectious Disease"/>
            <person name="Wu L."/>
            <person name="Ma J."/>
        </authorList>
    </citation>
    <scope>NUCLEOTIDE SEQUENCE [LARGE SCALE GENOMIC DNA]</scope>
    <source>
        <strain evidence="4">CGMCC 1.13681</strain>
    </source>
</reference>
<evidence type="ECO:0000256" key="1">
    <source>
        <dbReference type="SAM" id="MobiDB-lite"/>
    </source>
</evidence>
<name>A0ABW2G8E4_9ACTN</name>
<feature type="domain" description="BACON" evidence="2">
    <location>
        <begin position="415"/>
        <end position="478"/>
    </location>
</feature>
<comment type="caution">
    <text evidence="3">The sequence shown here is derived from an EMBL/GenBank/DDBJ whole genome shotgun (WGS) entry which is preliminary data.</text>
</comment>
<dbReference type="RefSeq" id="WP_386411340.1">
    <property type="nucleotide sequence ID" value="NZ_JBHSZO010000003.1"/>
</dbReference>
<proteinExistence type="predicted"/>
<keyword evidence="4" id="KW-1185">Reference proteome</keyword>
<evidence type="ECO:0000313" key="4">
    <source>
        <dbReference type="Proteomes" id="UP001596413"/>
    </source>
</evidence>
<feature type="compositionally biased region" description="Pro residues" evidence="1">
    <location>
        <begin position="1"/>
        <end position="10"/>
    </location>
</feature>
<feature type="region of interest" description="Disordered" evidence="1">
    <location>
        <begin position="1"/>
        <end position="25"/>
    </location>
</feature>
<protein>
    <recommendedName>
        <fullName evidence="2">BACON domain-containing protein</fullName>
    </recommendedName>
</protein>
<accession>A0ABW2G8E4</accession>
<dbReference type="Proteomes" id="UP001596413">
    <property type="component" value="Unassembled WGS sequence"/>
</dbReference>
<dbReference type="PRINTS" id="PR01217">
    <property type="entry name" value="PRICHEXTENSN"/>
</dbReference>
<organism evidence="3 4">
    <name type="scientific">Streptomyces polyrhachis</name>
    <dbReference type="NCBI Taxonomy" id="1282885"/>
    <lineage>
        <taxon>Bacteria</taxon>
        <taxon>Bacillati</taxon>
        <taxon>Actinomycetota</taxon>
        <taxon>Actinomycetes</taxon>
        <taxon>Kitasatosporales</taxon>
        <taxon>Streptomycetaceae</taxon>
        <taxon>Streptomyces</taxon>
    </lineage>
</organism>
<dbReference type="EMBL" id="JBHSZO010000003">
    <property type="protein sequence ID" value="MFC7217014.1"/>
    <property type="molecule type" value="Genomic_DNA"/>
</dbReference>
<sequence length="578" mass="60448">MTSSSPPQPRHPGAHAKGSDIAPEPPAAYEPYLDGLFTYCLSVLCDHDEAVEALGDVLALAERRRRRGLDAGPATDAVGLRPWLYSLARWACLRRMSRRDRFRTGGAAKDGAPPSADAPDAADGPAARRRELARLAWPEAAGTTPEQREALELAVRHGLPPDEVAVVLAIDPYAARELLSRAACEVERTQAALAVVEHGSCPVVAGLAGDSEVLLGAALRRELVRHVDDCPDCRRTAERACAAAGWPGSLSWVSAKGGSGRLPVLAAPRPAAHSAMARALGVRRMSAPRYDRTGFPQDPKVRAARRDRLRNRAITSTVVATVVAAPVLALWAAYRGAPTADDGRDAFPAATGKAMGPRDLDGDPVEEAGSAQELPAPRYTAGSRTPDVSVEVVDSGGPTDRARTGTATTKGPGRLTVEAMPSGDATLITLHASGGAAVRWHARSAASWLTFSSSSGTLFPGESTTIAVSVDSARQPRGRWDARVLIEPGGAEILIHGRGESRRIIRPSVPTRPPTRPTPTRPPEPTPSQPPPAPSPTPPPPTPTPTPSDPGTPPPSPSDPPPSEPPPAPSPGGETPPA</sequence>
<feature type="compositionally biased region" description="Pro residues" evidence="1">
    <location>
        <begin position="510"/>
        <end position="578"/>
    </location>
</feature>
<feature type="compositionally biased region" description="Low complexity" evidence="1">
    <location>
        <begin position="105"/>
        <end position="125"/>
    </location>
</feature>
<feature type="region of interest" description="Disordered" evidence="1">
    <location>
        <begin position="496"/>
        <end position="578"/>
    </location>
</feature>
<dbReference type="Pfam" id="PF19190">
    <property type="entry name" value="BACON_2"/>
    <property type="match status" value="1"/>
</dbReference>